<proteinExistence type="predicted"/>
<reference evidence="2" key="1">
    <citation type="submission" date="2020-02" db="EMBL/GenBank/DDBJ databases">
        <authorList>
            <person name="Meier V. D."/>
        </authorList>
    </citation>
    <scope>NUCLEOTIDE SEQUENCE</scope>
    <source>
        <strain evidence="2">AVDCRST_MAG59</strain>
    </source>
</reference>
<dbReference type="AlphaFoldDB" id="A0A6J4U5F1"/>
<organism evidence="2">
    <name type="scientific">uncultured Thermomicrobiales bacterium</name>
    <dbReference type="NCBI Taxonomy" id="1645740"/>
    <lineage>
        <taxon>Bacteria</taxon>
        <taxon>Pseudomonadati</taxon>
        <taxon>Thermomicrobiota</taxon>
        <taxon>Thermomicrobia</taxon>
        <taxon>Thermomicrobiales</taxon>
        <taxon>environmental samples</taxon>
    </lineage>
</organism>
<gene>
    <name evidence="2" type="ORF">AVDCRST_MAG59-835</name>
</gene>
<name>A0A6J4U5F1_9BACT</name>
<evidence type="ECO:0000313" key="2">
    <source>
        <dbReference type="EMBL" id="CAA9541035.1"/>
    </source>
</evidence>
<sequence length="123" mass="12591">MGKAGSGADGAAVRYDPNGNFLRSPVVAAAVGVLPLGEPAPGRIQDCATEGDRRDGTRWAALVPGPGDRHRAAAGRRAGRPRRLLRPLGRDDAGDPAALGRRAGGDRGLQPPRRAALSATDGL</sequence>
<evidence type="ECO:0000256" key="1">
    <source>
        <dbReference type="SAM" id="MobiDB-lite"/>
    </source>
</evidence>
<feature type="region of interest" description="Disordered" evidence="1">
    <location>
        <begin position="46"/>
        <end position="123"/>
    </location>
</feature>
<feature type="compositionally biased region" description="Basic residues" evidence="1">
    <location>
        <begin position="72"/>
        <end position="85"/>
    </location>
</feature>
<dbReference type="EMBL" id="CADCWF010000043">
    <property type="protein sequence ID" value="CAA9541035.1"/>
    <property type="molecule type" value="Genomic_DNA"/>
</dbReference>
<protein>
    <submittedName>
        <fullName evidence="2">Uncharacterized protein</fullName>
    </submittedName>
</protein>
<accession>A0A6J4U5F1</accession>